<feature type="region of interest" description="Disordered" evidence="1">
    <location>
        <begin position="110"/>
        <end position="139"/>
    </location>
</feature>
<dbReference type="Proteomes" id="UP000050761">
    <property type="component" value="Unassembled WGS sequence"/>
</dbReference>
<evidence type="ECO:0000313" key="2">
    <source>
        <dbReference type="EMBL" id="VDO19602.1"/>
    </source>
</evidence>
<keyword evidence="3" id="KW-1185">Reference proteome</keyword>
<name>A0A183F4X7_HELPZ</name>
<accession>A0A3P7WQ16</accession>
<gene>
    <name evidence="2" type="ORF">HPBE_LOCUS1220</name>
</gene>
<protein>
    <submittedName>
        <fullName evidence="2 4">Uncharacterized protein</fullName>
    </submittedName>
</protein>
<dbReference type="EMBL" id="UZAH01001239">
    <property type="protein sequence ID" value="VDO19602.1"/>
    <property type="molecule type" value="Genomic_DNA"/>
</dbReference>
<evidence type="ECO:0000313" key="4">
    <source>
        <dbReference type="WBParaSite" id="HPBE_0000121901-mRNA-1"/>
    </source>
</evidence>
<dbReference type="WBParaSite" id="HPBE_0000121901-mRNA-1">
    <property type="protein sequence ID" value="HPBE_0000121901-mRNA-1"/>
    <property type="gene ID" value="HPBE_0000121901"/>
</dbReference>
<evidence type="ECO:0000313" key="3">
    <source>
        <dbReference type="Proteomes" id="UP000050761"/>
    </source>
</evidence>
<dbReference type="AlphaFoldDB" id="A0A183F4X7"/>
<sequence>MVSISIKDFLQRFYSMNLLLANRWRREFRAVFENQKSFHGVGIEGRGTESESAGLGRRITRNATEEYHQSGPKIDVELMRCAAVVCASLSQSSKKFCERCECMGLNGREEGKGRQGVRRRTGRKDEMRKEKRRKQKEIKHKCRMEAGSPEVLFLCYWLKPVLP</sequence>
<evidence type="ECO:0000256" key="1">
    <source>
        <dbReference type="SAM" id="MobiDB-lite"/>
    </source>
</evidence>
<organism evidence="3 4">
    <name type="scientific">Heligmosomoides polygyrus</name>
    <name type="common">Parasitic roundworm</name>
    <dbReference type="NCBI Taxonomy" id="6339"/>
    <lineage>
        <taxon>Eukaryota</taxon>
        <taxon>Metazoa</taxon>
        <taxon>Ecdysozoa</taxon>
        <taxon>Nematoda</taxon>
        <taxon>Chromadorea</taxon>
        <taxon>Rhabditida</taxon>
        <taxon>Rhabditina</taxon>
        <taxon>Rhabditomorpha</taxon>
        <taxon>Strongyloidea</taxon>
        <taxon>Heligmosomidae</taxon>
        <taxon>Heligmosomoides</taxon>
    </lineage>
</organism>
<accession>A0A183F4X7</accession>
<proteinExistence type="predicted"/>
<reference evidence="4" key="2">
    <citation type="submission" date="2019-09" db="UniProtKB">
        <authorList>
            <consortium name="WormBaseParasite"/>
        </authorList>
    </citation>
    <scope>IDENTIFICATION</scope>
</reference>
<feature type="compositionally biased region" description="Basic residues" evidence="1">
    <location>
        <begin position="130"/>
        <end position="139"/>
    </location>
</feature>
<reference evidence="2 3" key="1">
    <citation type="submission" date="2018-11" db="EMBL/GenBank/DDBJ databases">
        <authorList>
            <consortium name="Pathogen Informatics"/>
        </authorList>
    </citation>
    <scope>NUCLEOTIDE SEQUENCE [LARGE SCALE GENOMIC DNA]</scope>
</reference>